<keyword evidence="2" id="KW-1185">Reference proteome</keyword>
<dbReference type="AlphaFoldDB" id="A0AAV9RUY7"/>
<protein>
    <submittedName>
        <fullName evidence="1">Uncharacterized protein</fullName>
    </submittedName>
</protein>
<gene>
    <name evidence="1" type="ORF">CRENBAI_006036</name>
</gene>
<proteinExistence type="predicted"/>
<reference evidence="1 2" key="1">
    <citation type="submission" date="2021-06" db="EMBL/GenBank/DDBJ databases">
        <authorList>
            <person name="Palmer J.M."/>
        </authorList>
    </citation>
    <scope>NUCLEOTIDE SEQUENCE [LARGE SCALE GENOMIC DNA]</scope>
    <source>
        <strain evidence="1 2">MEX-2019</strain>
        <tissue evidence="1">Muscle</tissue>
    </source>
</reference>
<sequence>MASAKEGHEESKNILKGLVKHAHSVFAWKKVDFFSFFEEKTINVDSPDGFQHYSHERTVYPRRFFMRFRHDLGAWSNGTRHPQVVQGHKNYESEQTPHPINQIILACYPCVLLY</sequence>
<organism evidence="1 2">
    <name type="scientific">Crenichthys baileyi</name>
    <name type="common">White River springfish</name>
    <dbReference type="NCBI Taxonomy" id="28760"/>
    <lineage>
        <taxon>Eukaryota</taxon>
        <taxon>Metazoa</taxon>
        <taxon>Chordata</taxon>
        <taxon>Craniata</taxon>
        <taxon>Vertebrata</taxon>
        <taxon>Euteleostomi</taxon>
        <taxon>Actinopterygii</taxon>
        <taxon>Neopterygii</taxon>
        <taxon>Teleostei</taxon>
        <taxon>Neoteleostei</taxon>
        <taxon>Acanthomorphata</taxon>
        <taxon>Ovalentaria</taxon>
        <taxon>Atherinomorphae</taxon>
        <taxon>Cyprinodontiformes</taxon>
        <taxon>Goodeidae</taxon>
        <taxon>Crenichthys</taxon>
    </lineage>
</organism>
<dbReference type="Proteomes" id="UP001311232">
    <property type="component" value="Unassembled WGS sequence"/>
</dbReference>
<evidence type="ECO:0000313" key="1">
    <source>
        <dbReference type="EMBL" id="KAK5612823.1"/>
    </source>
</evidence>
<accession>A0AAV9RUY7</accession>
<dbReference type="EMBL" id="JAHHUM010001296">
    <property type="protein sequence ID" value="KAK5612823.1"/>
    <property type="molecule type" value="Genomic_DNA"/>
</dbReference>
<name>A0AAV9RUY7_9TELE</name>
<evidence type="ECO:0000313" key="2">
    <source>
        <dbReference type="Proteomes" id="UP001311232"/>
    </source>
</evidence>
<comment type="caution">
    <text evidence="1">The sequence shown here is derived from an EMBL/GenBank/DDBJ whole genome shotgun (WGS) entry which is preliminary data.</text>
</comment>